<proteinExistence type="predicted"/>
<gene>
    <name evidence="3" type="ORF">GPM918_LOCUS29876</name>
    <name evidence="4" type="ORF">SRO942_LOCUS30472</name>
</gene>
<dbReference type="AlphaFoldDB" id="A0A815FRD0"/>
<feature type="compositionally biased region" description="Basic and acidic residues" evidence="1">
    <location>
        <begin position="47"/>
        <end position="59"/>
    </location>
</feature>
<organism evidence="3 5">
    <name type="scientific">Didymodactylos carnosus</name>
    <dbReference type="NCBI Taxonomy" id="1234261"/>
    <lineage>
        <taxon>Eukaryota</taxon>
        <taxon>Metazoa</taxon>
        <taxon>Spiralia</taxon>
        <taxon>Gnathifera</taxon>
        <taxon>Rotifera</taxon>
        <taxon>Eurotatoria</taxon>
        <taxon>Bdelloidea</taxon>
        <taxon>Philodinida</taxon>
        <taxon>Philodinidae</taxon>
        <taxon>Didymodactylos</taxon>
    </lineage>
</organism>
<dbReference type="Proteomes" id="UP000663829">
    <property type="component" value="Unassembled WGS sequence"/>
</dbReference>
<evidence type="ECO:0000256" key="2">
    <source>
        <dbReference type="SAM" id="SignalP"/>
    </source>
</evidence>
<dbReference type="EMBL" id="CAJOBC010052350">
    <property type="protein sequence ID" value="CAF4181883.1"/>
    <property type="molecule type" value="Genomic_DNA"/>
</dbReference>
<sequence length="117" mass="13201">MELHQSTTIILLLIAYVSTLINCTADTTSPNGKLERKRVEELEESHEDLKEKDTERCNTEEEIEEHAEITKKPSSDRKGKKRGGKDKKSSKKKSLKSTILSTINDTVSALNNTKEDL</sequence>
<keyword evidence="5" id="KW-1185">Reference proteome</keyword>
<dbReference type="EMBL" id="CAJNOQ010013827">
    <property type="protein sequence ID" value="CAF1329549.1"/>
    <property type="molecule type" value="Genomic_DNA"/>
</dbReference>
<feature type="compositionally biased region" description="Basic and acidic residues" evidence="1">
    <location>
        <begin position="66"/>
        <end position="77"/>
    </location>
</feature>
<evidence type="ECO:0000313" key="4">
    <source>
        <dbReference type="EMBL" id="CAF4181883.1"/>
    </source>
</evidence>
<feature type="compositionally biased region" description="Basic residues" evidence="1">
    <location>
        <begin position="78"/>
        <end position="95"/>
    </location>
</feature>
<reference evidence="3" key="1">
    <citation type="submission" date="2021-02" db="EMBL/GenBank/DDBJ databases">
        <authorList>
            <person name="Nowell W R."/>
        </authorList>
    </citation>
    <scope>NUCLEOTIDE SEQUENCE</scope>
</reference>
<feature type="chain" id="PRO_5036227461" evidence="2">
    <location>
        <begin position="26"/>
        <end position="117"/>
    </location>
</feature>
<name>A0A815FRD0_9BILA</name>
<feature type="signal peptide" evidence="2">
    <location>
        <begin position="1"/>
        <end position="25"/>
    </location>
</feature>
<accession>A0A815FRD0</accession>
<evidence type="ECO:0000313" key="5">
    <source>
        <dbReference type="Proteomes" id="UP000663829"/>
    </source>
</evidence>
<protein>
    <submittedName>
        <fullName evidence="3">Uncharacterized protein</fullName>
    </submittedName>
</protein>
<comment type="caution">
    <text evidence="3">The sequence shown here is derived from an EMBL/GenBank/DDBJ whole genome shotgun (WGS) entry which is preliminary data.</text>
</comment>
<feature type="region of interest" description="Disordered" evidence="1">
    <location>
        <begin position="25"/>
        <end position="97"/>
    </location>
</feature>
<dbReference type="Proteomes" id="UP000681722">
    <property type="component" value="Unassembled WGS sequence"/>
</dbReference>
<evidence type="ECO:0000256" key="1">
    <source>
        <dbReference type="SAM" id="MobiDB-lite"/>
    </source>
</evidence>
<evidence type="ECO:0000313" key="3">
    <source>
        <dbReference type="EMBL" id="CAF1329549.1"/>
    </source>
</evidence>
<keyword evidence="2" id="KW-0732">Signal</keyword>